<dbReference type="AlphaFoldDB" id="A0A4V3SJ66"/>
<accession>A0A4V3SJ66</accession>
<dbReference type="OrthoDB" id="1747252at2759"/>
<comment type="similarity">
    <text evidence="1">Belongs to the universal ribosomal protein uL1 family.</text>
</comment>
<dbReference type="Pfam" id="PF00687">
    <property type="entry name" value="Ribosomal_L1"/>
    <property type="match status" value="1"/>
</dbReference>
<keyword evidence="6" id="KW-1185">Reference proteome</keyword>
<gene>
    <name evidence="5" type="ORF">EX30DRAFT_142359</name>
</gene>
<evidence type="ECO:0000256" key="3">
    <source>
        <dbReference type="ARBA" id="ARBA00023274"/>
    </source>
</evidence>
<protein>
    <submittedName>
        <fullName evidence="5">Ribosomal protein L1</fullName>
    </submittedName>
</protein>
<dbReference type="Proteomes" id="UP000298138">
    <property type="component" value="Unassembled WGS sequence"/>
</dbReference>
<dbReference type="InterPro" id="IPR028364">
    <property type="entry name" value="Ribosomal_uL1/biogenesis"/>
</dbReference>
<organism evidence="5 6">
    <name type="scientific">Ascodesmis nigricans</name>
    <dbReference type="NCBI Taxonomy" id="341454"/>
    <lineage>
        <taxon>Eukaryota</taxon>
        <taxon>Fungi</taxon>
        <taxon>Dikarya</taxon>
        <taxon>Ascomycota</taxon>
        <taxon>Pezizomycotina</taxon>
        <taxon>Pezizomycetes</taxon>
        <taxon>Pezizales</taxon>
        <taxon>Ascodesmidaceae</taxon>
        <taxon>Ascodesmis</taxon>
    </lineage>
</organism>
<evidence type="ECO:0000256" key="4">
    <source>
        <dbReference type="SAM" id="MobiDB-lite"/>
    </source>
</evidence>
<evidence type="ECO:0000256" key="1">
    <source>
        <dbReference type="ARBA" id="ARBA00010531"/>
    </source>
</evidence>
<dbReference type="FunCoup" id="A0A4V3SJ66">
    <property type="interactions" value="259"/>
</dbReference>
<dbReference type="InParanoid" id="A0A4V3SJ66"/>
<dbReference type="PANTHER" id="PTHR36427:SF3">
    <property type="entry name" value="LARGE RIBOSOMAL SUBUNIT PROTEIN UL1M"/>
    <property type="match status" value="1"/>
</dbReference>
<dbReference type="EMBL" id="ML220114">
    <property type="protein sequence ID" value="TGZ82845.1"/>
    <property type="molecule type" value="Genomic_DNA"/>
</dbReference>
<sequence>MPRPSPFSVLTGVRPPVFSPCLPPVPSLVAFQFRSYASQKTQKKPSGNKTHKKKRISTHFKPVDLSQVQQFSLLEAMRYIRAMEVGEDQHATKYELAVKLRTARNGPTIKSRIRLPVAVKTDMRICVIAEGEDAQKALDAGAVVVGKDDIFEKVRNGDINFDKVICHENCFADFNKAKLGRILGPKGMMPNPKQGTVTKYVADAVRDLTGKVDFREKDGVIRMAVGQLAFSEAQLAQNIKMFLEQLRKEFAAISFKSEKSINEVVLSSTHSAGFSLSGEIRASKKGEETQPQKEAEAAARKEDVGEAKKVPTEILLEGAAAPASPSATA</sequence>
<keyword evidence="2 5" id="KW-0689">Ribosomal protein</keyword>
<dbReference type="GO" id="GO:0003735">
    <property type="term" value="F:structural constituent of ribosome"/>
    <property type="evidence" value="ECO:0007669"/>
    <property type="project" value="TreeGrafter"/>
</dbReference>
<dbReference type="CDD" id="cd00403">
    <property type="entry name" value="Ribosomal_L1"/>
    <property type="match status" value="1"/>
</dbReference>
<keyword evidence="3" id="KW-0687">Ribonucleoprotein</keyword>
<dbReference type="Gene3D" id="3.40.50.790">
    <property type="match status" value="1"/>
</dbReference>
<name>A0A4V3SJ66_9PEZI</name>
<proteinExistence type="inferred from homology"/>
<dbReference type="SUPFAM" id="SSF56808">
    <property type="entry name" value="Ribosomal protein L1"/>
    <property type="match status" value="1"/>
</dbReference>
<feature type="compositionally biased region" description="Basic and acidic residues" evidence="4">
    <location>
        <begin position="281"/>
        <end position="308"/>
    </location>
</feature>
<evidence type="ECO:0000313" key="6">
    <source>
        <dbReference type="Proteomes" id="UP000298138"/>
    </source>
</evidence>
<dbReference type="STRING" id="341454.A0A4V3SJ66"/>
<evidence type="ECO:0000256" key="2">
    <source>
        <dbReference type="ARBA" id="ARBA00022980"/>
    </source>
</evidence>
<dbReference type="InterPro" id="IPR016095">
    <property type="entry name" value="Ribosomal_uL1_3-a/b-sand"/>
</dbReference>
<dbReference type="GO" id="GO:0005762">
    <property type="term" value="C:mitochondrial large ribosomal subunit"/>
    <property type="evidence" value="ECO:0007669"/>
    <property type="project" value="TreeGrafter"/>
</dbReference>
<dbReference type="FunFam" id="3.40.50.790:FF:000001">
    <property type="entry name" value="50S ribosomal protein L1"/>
    <property type="match status" value="1"/>
</dbReference>
<dbReference type="PANTHER" id="PTHR36427">
    <property type="entry name" value="54S RIBOSOMAL PROTEIN L1, MITOCHONDRIAL"/>
    <property type="match status" value="1"/>
</dbReference>
<dbReference type="InterPro" id="IPR023674">
    <property type="entry name" value="Ribosomal_uL1-like"/>
</dbReference>
<evidence type="ECO:0000313" key="5">
    <source>
        <dbReference type="EMBL" id="TGZ82845.1"/>
    </source>
</evidence>
<feature type="region of interest" description="Disordered" evidence="4">
    <location>
        <begin position="279"/>
        <end position="308"/>
    </location>
</feature>
<reference evidence="5 6" key="1">
    <citation type="submission" date="2019-04" db="EMBL/GenBank/DDBJ databases">
        <title>Comparative genomics and transcriptomics to analyze fruiting body development in filamentous ascomycetes.</title>
        <authorList>
            <consortium name="DOE Joint Genome Institute"/>
            <person name="Lutkenhaus R."/>
            <person name="Traeger S."/>
            <person name="Breuer J."/>
            <person name="Kuo A."/>
            <person name="Lipzen A."/>
            <person name="Pangilinan J."/>
            <person name="Dilworth D."/>
            <person name="Sandor L."/>
            <person name="Poggeler S."/>
            <person name="Barry K."/>
            <person name="Grigoriev I.V."/>
            <person name="Nowrousian M."/>
        </authorList>
    </citation>
    <scope>NUCLEOTIDE SEQUENCE [LARGE SCALE GENOMIC DNA]</scope>
    <source>
        <strain evidence="5 6">CBS 389.68</strain>
    </source>
</reference>
<dbReference type="Gene3D" id="3.30.190.20">
    <property type="match status" value="1"/>
</dbReference>